<sequence>MQGGRAAEEEMEDELERILMEGENRDAADMLEFHPIQLTCLENHTIDLRRCLCHKYDLQDPGMNVHASGSSYLSSRFCASLGGDPTIPGVYFVTSWVSSMFYGFCPLFLDKRVCDGGRQLEGMLIYVKDRAAATFLSAIGRLCETGVIPCHYLRRVDGDSVPGTLILYTTVWMGECVDSLCEWQLMRARDFFHAQ</sequence>
<evidence type="ECO:0000313" key="1">
    <source>
        <dbReference type="EMBL" id="XBY87776.1"/>
    </source>
</evidence>
<organism evidence="1">
    <name type="scientific">Psittacine aviadenovirus B</name>
    <dbReference type="NCBI Taxonomy" id="2169709"/>
    <lineage>
        <taxon>Viruses</taxon>
        <taxon>Varidnaviria</taxon>
        <taxon>Bamfordvirae</taxon>
        <taxon>Preplasmiviricota</taxon>
        <taxon>Polisuviricotina</taxon>
        <taxon>Pharingeaviricetes</taxon>
        <taxon>Rowavirales</taxon>
        <taxon>Adenoviridae</taxon>
        <taxon>Aviadenovirus</taxon>
        <taxon>Aviadenovirus rubri</taxon>
    </lineage>
</organism>
<accession>A0AB38ZPD6</accession>
<name>A0AB38ZPD6_9ADEN</name>
<protein>
    <submittedName>
        <fullName evidence="1">ORF11 protein</fullName>
    </submittedName>
</protein>
<dbReference type="EMBL" id="OR096706">
    <property type="protein sequence ID" value="XBY87776.1"/>
    <property type="molecule type" value="Genomic_DNA"/>
</dbReference>
<reference evidence="1" key="1">
    <citation type="submission" date="2023-06" db="EMBL/GenBank/DDBJ databases">
        <title>Identification of a novel pathogenic adenovirus species in African Grey Parrot unveils distinct lineage within aviadenoviruses.</title>
        <authorList>
            <person name="Das T."/>
            <person name="Raidal S."/>
            <person name="Das S."/>
        </authorList>
    </citation>
    <scope>NUCLEOTIDE SEQUENCE</scope>
    <source>
        <strain evidence="1">CS23-0540</strain>
    </source>
</reference>
<proteinExistence type="predicted"/>